<keyword evidence="1" id="KW-0285">Flavoprotein</keyword>
<evidence type="ECO:0000256" key="3">
    <source>
        <dbReference type="ARBA" id="ARBA00023002"/>
    </source>
</evidence>
<dbReference type="SUPFAM" id="SSF51905">
    <property type="entry name" value="FAD/NAD(P)-binding domain"/>
    <property type="match status" value="1"/>
</dbReference>
<feature type="domain" description="FAD-binding" evidence="4">
    <location>
        <begin position="6"/>
        <end position="329"/>
    </location>
</feature>
<proteinExistence type="predicted"/>
<dbReference type="Proteomes" id="UP000799767">
    <property type="component" value="Unassembled WGS sequence"/>
</dbReference>
<dbReference type="RefSeq" id="XP_033591284.1">
    <property type="nucleotide sequence ID" value="XM_033733417.1"/>
</dbReference>
<dbReference type="InterPro" id="IPR051704">
    <property type="entry name" value="FAD_aromatic-hydroxylase"/>
</dbReference>
<accession>A0A6A6PXH6</accession>
<dbReference type="Gene3D" id="3.50.50.60">
    <property type="entry name" value="FAD/NAD(P)-binding domain"/>
    <property type="match status" value="1"/>
</dbReference>
<evidence type="ECO:0000256" key="1">
    <source>
        <dbReference type="ARBA" id="ARBA00022630"/>
    </source>
</evidence>
<dbReference type="PANTHER" id="PTHR46865">
    <property type="entry name" value="OXIDOREDUCTASE-RELATED"/>
    <property type="match status" value="1"/>
</dbReference>
<dbReference type="PANTHER" id="PTHR46865:SF2">
    <property type="entry name" value="MONOOXYGENASE"/>
    <property type="match status" value="1"/>
</dbReference>
<dbReference type="PRINTS" id="PR00420">
    <property type="entry name" value="RNGMNOXGNASE"/>
</dbReference>
<sequence length="430" mass="46007">MAQPLKVLISGSGIAGSVFATNLLRAYPTAAITIVERSPALRLTGAAVDIRGSAVDIIKWMGVESEVRAHTTRESGMQLLHANGKPIATFGATGRSDVQALTSEYEIFRGALAKIFIERVRGRVKLVFDETVSSFEPSADGVAVTFTRSKQAETYDLLVAADGYNSHIRGLMLGTPPSAQVHEENAYVAYFTTKDDLLGGSDVATGISTTLGRAMYLRPTAASTSGTSVLLMKVNAKSDTAARDKLSTAVREGNESYKQLMEEMFADIGWRAPEVLREMRQSDDFYCSVFAQVRSPSIQSGRVVLLGDAGYLALGYGTSLAIIGGYVLAGELAKQALSSTAGEASSTQKEKISAALKAYEDLVLPFAKTQQGTSGLMQLVTPQTRLGVGVRNALFGLVSTLKLDRMGMAISAKLGFTEKKLAMPEYPWVE</sequence>
<dbReference type="InterPro" id="IPR002938">
    <property type="entry name" value="FAD-bd"/>
</dbReference>
<evidence type="ECO:0000256" key="2">
    <source>
        <dbReference type="ARBA" id="ARBA00022827"/>
    </source>
</evidence>
<evidence type="ECO:0000313" key="5">
    <source>
        <dbReference type="EMBL" id="KAF2484715.1"/>
    </source>
</evidence>
<dbReference type="Pfam" id="PF01494">
    <property type="entry name" value="FAD_binding_3"/>
    <property type="match status" value="1"/>
</dbReference>
<protein>
    <recommendedName>
        <fullName evidence="4">FAD-binding domain-containing protein</fullName>
    </recommendedName>
</protein>
<dbReference type="Gene3D" id="3.30.9.30">
    <property type="match status" value="1"/>
</dbReference>
<evidence type="ECO:0000313" key="6">
    <source>
        <dbReference type="Proteomes" id="UP000799767"/>
    </source>
</evidence>
<dbReference type="GO" id="GO:0016491">
    <property type="term" value="F:oxidoreductase activity"/>
    <property type="evidence" value="ECO:0007669"/>
    <property type="project" value="UniProtKB-KW"/>
</dbReference>
<keyword evidence="3" id="KW-0560">Oxidoreductase</keyword>
<organism evidence="5 6">
    <name type="scientific">Neohortaea acidophila</name>
    <dbReference type="NCBI Taxonomy" id="245834"/>
    <lineage>
        <taxon>Eukaryota</taxon>
        <taxon>Fungi</taxon>
        <taxon>Dikarya</taxon>
        <taxon>Ascomycota</taxon>
        <taxon>Pezizomycotina</taxon>
        <taxon>Dothideomycetes</taxon>
        <taxon>Dothideomycetidae</taxon>
        <taxon>Mycosphaerellales</taxon>
        <taxon>Teratosphaeriaceae</taxon>
        <taxon>Neohortaea</taxon>
    </lineage>
</organism>
<dbReference type="AlphaFoldDB" id="A0A6A6PXH6"/>
<gene>
    <name evidence="5" type="ORF">BDY17DRAFT_296180</name>
</gene>
<dbReference type="InterPro" id="IPR036188">
    <property type="entry name" value="FAD/NAD-bd_sf"/>
</dbReference>
<dbReference type="OrthoDB" id="655030at2759"/>
<reference evidence="5" key="1">
    <citation type="journal article" date="2020" name="Stud. Mycol.">
        <title>101 Dothideomycetes genomes: a test case for predicting lifestyles and emergence of pathogens.</title>
        <authorList>
            <person name="Haridas S."/>
            <person name="Albert R."/>
            <person name="Binder M."/>
            <person name="Bloem J."/>
            <person name="Labutti K."/>
            <person name="Salamov A."/>
            <person name="Andreopoulos B."/>
            <person name="Baker S."/>
            <person name="Barry K."/>
            <person name="Bills G."/>
            <person name="Bluhm B."/>
            <person name="Cannon C."/>
            <person name="Castanera R."/>
            <person name="Culley D."/>
            <person name="Daum C."/>
            <person name="Ezra D."/>
            <person name="Gonzalez J."/>
            <person name="Henrissat B."/>
            <person name="Kuo A."/>
            <person name="Liang C."/>
            <person name="Lipzen A."/>
            <person name="Lutzoni F."/>
            <person name="Magnuson J."/>
            <person name="Mondo S."/>
            <person name="Nolan M."/>
            <person name="Ohm R."/>
            <person name="Pangilinan J."/>
            <person name="Park H.-J."/>
            <person name="Ramirez L."/>
            <person name="Alfaro M."/>
            <person name="Sun H."/>
            <person name="Tritt A."/>
            <person name="Yoshinaga Y."/>
            <person name="Zwiers L.-H."/>
            <person name="Turgeon B."/>
            <person name="Goodwin S."/>
            <person name="Spatafora J."/>
            <person name="Crous P."/>
            <person name="Grigoriev I."/>
        </authorList>
    </citation>
    <scope>NUCLEOTIDE SEQUENCE</scope>
    <source>
        <strain evidence="5">CBS 113389</strain>
    </source>
</reference>
<dbReference type="GO" id="GO:0071949">
    <property type="term" value="F:FAD binding"/>
    <property type="evidence" value="ECO:0007669"/>
    <property type="project" value="InterPro"/>
</dbReference>
<keyword evidence="6" id="KW-1185">Reference proteome</keyword>
<dbReference type="EMBL" id="MU001634">
    <property type="protein sequence ID" value="KAF2484715.1"/>
    <property type="molecule type" value="Genomic_DNA"/>
</dbReference>
<name>A0A6A6PXH6_9PEZI</name>
<dbReference type="GeneID" id="54474419"/>
<keyword evidence="2" id="KW-0274">FAD</keyword>
<evidence type="ECO:0000259" key="4">
    <source>
        <dbReference type="Pfam" id="PF01494"/>
    </source>
</evidence>